<name>A0A7S4NQ60_GUITH</name>
<evidence type="ECO:0000256" key="3">
    <source>
        <dbReference type="SAM" id="Phobius"/>
    </source>
</evidence>
<comment type="similarity">
    <text evidence="1">Belongs to the DP1 family.</text>
</comment>
<evidence type="ECO:0000256" key="2">
    <source>
        <dbReference type="SAM" id="MobiDB-lite"/>
    </source>
</evidence>
<feature type="compositionally biased region" description="Basic and acidic residues" evidence="2">
    <location>
        <begin position="168"/>
        <end position="181"/>
    </location>
</feature>
<dbReference type="OMA" id="YWIVYGA"/>
<dbReference type="GO" id="GO:0016020">
    <property type="term" value="C:membrane"/>
    <property type="evidence" value="ECO:0007669"/>
    <property type="project" value="UniProtKB-SubCell"/>
</dbReference>
<evidence type="ECO:0000313" key="4">
    <source>
        <dbReference type="EMBL" id="CAE2300439.1"/>
    </source>
</evidence>
<dbReference type="AlphaFoldDB" id="A0A7S4NQ60"/>
<evidence type="ECO:0008006" key="5">
    <source>
        <dbReference type="Google" id="ProtNLM"/>
    </source>
</evidence>
<dbReference type="Pfam" id="PF03134">
    <property type="entry name" value="TB2_DP1_HVA22"/>
    <property type="match status" value="1"/>
</dbReference>
<dbReference type="EMBL" id="HBKN01019861">
    <property type="protein sequence ID" value="CAE2300439.1"/>
    <property type="molecule type" value="Transcribed_RNA"/>
</dbReference>
<keyword evidence="3" id="KW-1133">Transmembrane helix</keyword>
<organism evidence="4">
    <name type="scientific">Guillardia theta</name>
    <name type="common">Cryptophyte</name>
    <name type="synonym">Cryptomonas phi</name>
    <dbReference type="NCBI Taxonomy" id="55529"/>
    <lineage>
        <taxon>Eukaryota</taxon>
        <taxon>Cryptophyceae</taxon>
        <taxon>Pyrenomonadales</taxon>
        <taxon>Geminigeraceae</taxon>
        <taxon>Guillardia</taxon>
    </lineage>
</organism>
<accession>A0A7S4NQ60</accession>
<dbReference type="PANTHER" id="PTHR12300">
    <property type="entry name" value="HVA22-LIKE PROTEINS"/>
    <property type="match status" value="1"/>
</dbReference>
<evidence type="ECO:0000256" key="1">
    <source>
        <dbReference type="RuleBase" id="RU362006"/>
    </source>
</evidence>
<comment type="subcellular location">
    <subcellularLocation>
        <location evidence="1">Membrane</location>
        <topology evidence="1">Multi-pass membrane protein</topology>
    </subcellularLocation>
</comment>
<protein>
    <recommendedName>
        <fullName evidence="5">Receptor expression-enhancing protein</fullName>
    </recommendedName>
</protein>
<feature type="compositionally biased region" description="Basic residues" evidence="2">
    <location>
        <begin position="186"/>
        <end position="196"/>
    </location>
</feature>
<dbReference type="InterPro" id="IPR004345">
    <property type="entry name" value="TB2_DP1_HVA22"/>
</dbReference>
<sequence length="196" mass="22667">MIGSSLSRLGCILVGHLYPLYKTFKCFKNCESTSEIEVEHLLDMRRILSFWAVNGIFMFSEYFLDFFIAWIPFYFESKILFLIWLVHGNFTGSQFVYDNFVEEVFHHHENDIDHGLAVSKAAFKTTASRWFAFLASQLANLFALAMQKSHETMMSRMKQGDASSSTESRFEEIGAGDEERVLSASKRTRSKKKIDH</sequence>
<reference evidence="4" key="1">
    <citation type="submission" date="2021-01" db="EMBL/GenBank/DDBJ databases">
        <authorList>
            <person name="Corre E."/>
            <person name="Pelletier E."/>
            <person name="Niang G."/>
            <person name="Scheremetjew M."/>
            <person name="Finn R."/>
            <person name="Kale V."/>
            <person name="Holt S."/>
            <person name="Cochrane G."/>
            <person name="Meng A."/>
            <person name="Brown T."/>
            <person name="Cohen L."/>
        </authorList>
    </citation>
    <scope>NUCLEOTIDE SEQUENCE</scope>
    <source>
        <strain evidence="4">CCMP 2712</strain>
    </source>
</reference>
<feature type="transmembrane region" description="Helical" evidence="3">
    <location>
        <begin position="50"/>
        <end position="75"/>
    </location>
</feature>
<keyword evidence="3" id="KW-0472">Membrane</keyword>
<gene>
    <name evidence="4" type="ORF">GTHE00462_LOCUS15663</name>
</gene>
<keyword evidence="3" id="KW-0812">Transmembrane</keyword>
<feature type="region of interest" description="Disordered" evidence="2">
    <location>
        <begin position="155"/>
        <end position="196"/>
    </location>
</feature>
<proteinExistence type="inferred from homology"/>